<organism evidence="1">
    <name type="scientific">Octactis speculum</name>
    <dbReference type="NCBI Taxonomy" id="3111310"/>
    <lineage>
        <taxon>Eukaryota</taxon>
        <taxon>Sar</taxon>
        <taxon>Stramenopiles</taxon>
        <taxon>Ochrophyta</taxon>
        <taxon>Dictyochophyceae</taxon>
        <taxon>Dictyochales</taxon>
        <taxon>Dictyochaceae</taxon>
        <taxon>Octactis</taxon>
    </lineage>
</organism>
<sequence>MPLEMSAFIMNSSQVSGAGQLQQTLRIIFPNNDYFAPYRKVGRASVVAWFFQYSVMGFVFQVCDRSFSRALGIEPVVYGEQLMEDPKISKSAAPSISSDAKPRASMAVIIPESTWWMNAKYAGKAIVAPLLAGIIESGVANRAEAQRFFGFEKFASVQNGIRLWQNSRAPQLCRPGWGIVACAAGPGFTANASRNFIMSGTSFVATPSLYRQYFPQEQKSTASLFWFGLGMNIFFGNVLGITQQALWGRTLDMYGRPPHQASYRTVIAEGWRKEGPSAFFTLPKWSSRVLMNAPIQGTMPFFYNQVLPLGEPSVLKFVKKITSVLSRSSVTE</sequence>
<evidence type="ECO:0000313" key="1">
    <source>
        <dbReference type="EMBL" id="CAD9462183.1"/>
    </source>
</evidence>
<reference evidence="1" key="1">
    <citation type="submission" date="2021-01" db="EMBL/GenBank/DDBJ databases">
        <authorList>
            <person name="Corre E."/>
            <person name="Pelletier E."/>
            <person name="Niang G."/>
            <person name="Scheremetjew M."/>
            <person name="Finn R."/>
            <person name="Kale V."/>
            <person name="Holt S."/>
            <person name="Cochrane G."/>
            <person name="Meng A."/>
            <person name="Brown T."/>
            <person name="Cohen L."/>
        </authorList>
    </citation>
    <scope>NUCLEOTIDE SEQUENCE</scope>
    <source>
        <strain evidence="1">CCMP1381</strain>
    </source>
</reference>
<name>A0A7S2DT09_9STRA</name>
<gene>
    <name evidence="1" type="ORF">DSPE1174_LOCUS24955</name>
</gene>
<proteinExistence type="predicted"/>
<protein>
    <submittedName>
        <fullName evidence="1">Uncharacterized protein</fullName>
    </submittedName>
</protein>
<dbReference type="AlphaFoldDB" id="A0A7S2DT09"/>
<accession>A0A7S2DT09</accession>
<dbReference type="EMBL" id="HBGS01048021">
    <property type="protein sequence ID" value="CAD9462183.1"/>
    <property type="molecule type" value="Transcribed_RNA"/>
</dbReference>